<feature type="domain" description="FAD-binding" evidence="8">
    <location>
        <begin position="294"/>
        <end position="346"/>
    </location>
</feature>
<sequence length="402" mass="42503">MAVFARCFSSLSFRFFRHAMALPTYDIAILGSGPVGCALALGLADAAPDPARIALVGPEPAPRPAGQAVDPRALALNHGSRRHLESLGAWPERAADILTVHVSQAGHLGRTLIDQAELGVPRLGCVVAYDDLLDTLYAAVRRAGVALLPERPRRPLAGSPVLLRLAGGPRSARLALLSDGARPEGLHREYGQHAVLATVRAAAPLPGRAFERFTRTGPLALLPHPAGADLYSLVWCVPPARARALRDLPDAEFDAALQAAFGRRLGGLRRVGEAHAFPLSLHAGPSLLGQGLAAVGNAAQTLHPVAGQGLNLGLRDAAQLAQALRPWLAAPEAPVQPLLERHARRRRADRALTLGVTDTLPRLFATANPLLRHACGLGLAALDLLPALRKPLARHLLQGQRL</sequence>
<dbReference type="InterPro" id="IPR010971">
    <property type="entry name" value="UbiH/COQ6"/>
</dbReference>
<comment type="pathway">
    <text evidence="2">Cofactor biosynthesis; ubiquinone biosynthesis.</text>
</comment>
<dbReference type="Proteomes" id="UP000019805">
    <property type="component" value="Chromosome"/>
</dbReference>
<dbReference type="EMBL" id="HG916765">
    <property type="protein sequence ID" value="CDM25354.1"/>
    <property type="molecule type" value="Genomic_DNA"/>
</dbReference>
<evidence type="ECO:0000259" key="8">
    <source>
        <dbReference type="Pfam" id="PF01494"/>
    </source>
</evidence>
<proteinExistence type="inferred from homology"/>
<evidence type="ECO:0000256" key="3">
    <source>
        <dbReference type="ARBA" id="ARBA00005349"/>
    </source>
</evidence>
<keyword evidence="4" id="KW-0285">Flavoprotein</keyword>
<dbReference type="InterPro" id="IPR051205">
    <property type="entry name" value="UbiH/COQ6_monooxygenase"/>
</dbReference>
<dbReference type="PATRIC" id="fig|1437824.5.peg.2874"/>
<reference evidence="9 10" key="1">
    <citation type="journal article" date="2014" name="BMC Microbiol.">
        <title>The oxygen-independent metabolism of cyclic monoterpenes in Castellaniella defragrans 65Phen.</title>
        <authorList>
            <person name="Petasch J."/>
            <person name="Disch E.M."/>
            <person name="Markert S."/>
            <person name="Becher D."/>
            <person name="Schweder T."/>
            <person name="Huttel B."/>
            <person name="Reinhardt R."/>
            <person name="Harder J."/>
        </authorList>
    </citation>
    <scope>NUCLEOTIDE SEQUENCE [LARGE SCALE GENOMIC DNA]</scope>
    <source>
        <strain evidence="9">65Phen</strain>
    </source>
</reference>
<keyword evidence="6" id="KW-0560">Oxidoreductase</keyword>
<dbReference type="InterPro" id="IPR036188">
    <property type="entry name" value="FAD/NAD-bd_sf"/>
</dbReference>
<comment type="cofactor">
    <cofactor evidence="1">
        <name>FAD</name>
        <dbReference type="ChEBI" id="CHEBI:57692"/>
    </cofactor>
</comment>
<dbReference type="STRING" id="1437824.BN940_14546"/>
<keyword evidence="7" id="KW-0503">Monooxygenase</keyword>
<dbReference type="PANTHER" id="PTHR43876">
    <property type="entry name" value="UBIQUINONE BIOSYNTHESIS MONOOXYGENASE COQ6, MITOCHONDRIAL"/>
    <property type="match status" value="1"/>
</dbReference>
<dbReference type="KEGG" id="cdn:BN940_14546"/>
<dbReference type="InterPro" id="IPR018168">
    <property type="entry name" value="Ubi_Hdrlase_CS"/>
</dbReference>
<name>W8X0E5_CASD6</name>
<dbReference type="eggNOG" id="COG0654">
    <property type="taxonomic scope" value="Bacteria"/>
</dbReference>
<dbReference type="AlphaFoldDB" id="W8X0E5"/>
<dbReference type="InterPro" id="IPR002938">
    <property type="entry name" value="FAD-bd"/>
</dbReference>
<keyword evidence="5" id="KW-0274">FAD</keyword>
<dbReference type="SUPFAM" id="SSF51905">
    <property type="entry name" value="FAD/NAD(P)-binding domain"/>
    <property type="match status" value="1"/>
</dbReference>
<evidence type="ECO:0000313" key="9">
    <source>
        <dbReference type="EMBL" id="CDM25354.1"/>
    </source>
</evidence>
<dbReference type="GO" id="GO:0071949">
    <property type="term" value="F:FAD binding"/>
    <property type="evidence" value="ECO:0007669"/>
    <property type="project" value="InterPro"/>
</dbReference>
<evidence type="ECO:0000256" key="5">
    <source>
        <dbReference type="ARBA" id="ARBA00022827"/>
    </source>
</evidence>
<evidence type="ECO:0000256" key="2">
    <source>
        <dbReference type="ARBA" id="ARBA00004749"/>
    </source>
</evidence>
<dbReference type="GO" id="GO:0006744">
    <property type="term" value="P:ubiquinone biosynthetic process"/>
    <property type="evidence" value="ECO:0007669"/>
    <property type="project" value="InterPro"/>
</dbReference>
<dbReference type="GO" id="GO:0008681">
    <property type="term" value="F:2-octaprenyl-6-methoxyphenol hydroxylase activity"/>
    <property type="evidence" value="ECO:0007669"/>
    <property type="project" value="TreeGrafter"/>
</dbReference>
<evidence type="ECO:0000256" key="7">
    <source>
        <dbReference type="ARBA" id="ARBA00023033"/>
    </source>
</evidence>
<dbReference type="Gene3D" id="3.50.50.60">
    <property type="entry name" value="FAD/NAD(P)-binding domain"/>
    <property type="match status" value="2"/>
</dbReference>
<evidence type="ECO:0000256" key="1">
    <source>
        <dbReference type="ARBA" id="ARBA00001974"/>
    </source>
</evidence>
<dbReference type="PRINTS" id="PR00420">
    <property type="entry name" value="RNGMNOXGNASE"/>
</dbReference>
<evidence type="ECO:0000313" key="10">
    <source>
        <dbReference type="Proteomes" id="UP000019805"/>
    </source>
</evidence>
<protein>
    <submittedName>
        <fullName evidence="9">2-octaprenyl-6-methoxyphenol hydroxylase</fullName>
    </submittedName>
</protein>
<dbReference type="Pfam" id="PF01494">
    <property type="entry name" value="FAD_binding_3"/>
    <property type="match status" value="1"/>
</dbReference>
<dbReference type="PANTHER" id="PTHR43876:SF8">
    <property type="entry name" value="2-OCTAPRENYL-6-METHOXYPHENOL HYDROXYLASE"/>
    <property type="match status" value="1"/>
</dbReference>
<dbReference type="HOGENOM" id="CLU_009665_8_1_4"/>
<dbReference type="NCBIfam" id="TIGR01988">
    <property type="entry name" value="Ubi-OHases"/>
    <property type="match status" value="1"/>
</dbReference>
<organism evidence="9 10">
    <name type="scientific">Castellaniella defragrans (strain DSM 12143 / CCUG 39792 / 65Phen)</name>
    <name type="common">Alcaligenes defragrans</name>
    <dbReference type="NCBI Taxonomy" id="1437824"/>
    <lineage>
        <taxon>Bacteria</taxon>
        <taxon>Pseudomonadati</taxon>
        <taxon>Pseudomonadota</taxon>
        <taxon>Betaproteobacteria</taxon>
        <taxon>Burkholderiales</taxon>
        <taxon>Alcaligenaceae</taxon>
        <taxon>Castellaniella</taxon>
    </lineage>
</organism>
<accession>W8X0E5</accession>
<comment type="similarity">
    <text evidence="3">Belongs to the UbiH/COQ6 family.</text>
</comment>
<gene>
    <name evidence="9" type="ORF">BN940_14546</name>
</gene>
<evidence type="ECO:0000256" key="4">
    <source>
        <dbReference type="ARBA" id="ARBA00022630"/>
    </source>
</evidence>
<keyword evidence="10" id="KW-1185">Reference proteome</keyword>
<dbReference type="PROSITE" id="PS01304">
    <property type="entry name" value="UBIH"/>
    <property type="match status" value="1"/>
</dbReference>
<evidence type="ECO:0000256" key="6">
    <source>
        <dbReference type="ARBA" id="ARBA00023002"/>
    </source>
</evidence>